<proteinExistence type="predicted"/>
<comment type="caution">
    <text evidence="1">The sequence shown here is derived from an EMBL/GenBank/DDBJ whole genome shotgun (WGS) entry which is preliminary data.</text>
</comment>
<reference evidence="1" key="1">
    <citation type="submission" date="2020-06" db="EMBL/GenBank/DDBJ databases">
        <authorList>
            <person name="Li T."/>
            <person name="Hu X."/>
            <person name="Zhang T."/>
            <person name="Song X."/>
            <person name="Zhang H."/>
            <person name="Dai N."/>
            <person name="Sheng W."/>
            <person name="Hou X."/>
            <person name="Wei L."/>
        </authorList>
    </citation>
    <scope>NUCLEOTIDE SEQUENCE</scope>
    <source>
        <strain evidence="1">G01</strain>
        <tissue evidence="1">Leaf</tissue>
    </source>
</reference>
<gene>
    <name evidence="1" type="ORF">Sangu_2918000</name>
</gene>
<name>A0AAW2IM44_9LAMI</name>
<sequence>MQCMKAGDQCPYVFFCKIDARRASKRVLQIIDDDGTTHMDPIEVISEFMSIYQRVLGSERRDQFLDLRFLRQWARYIITKEDSNTLLMPVTGSEVKMAFFNTIEDKSPGPDGFSSSLYKPAWPVVGEEIMSAILKFFNIGKLLK</sequence>
<protein>
    <recommendedName>
        <fullName evidence="2">Reverse transcriptase</fullName>
    </recommendedName>
</protein>
<accession>A0AAW2IM44</accession>
<organism evidence="1">
    <name type="scientific">Sesamum angustifolium</name>
    <dbReference type="NCBI Taxonomy" id="2727405"/>
    <lineage>
        <taxon>Eukaryota</taxon>
        <taxon>Viridiplantae</taxon>
        <taxon>Streptophyta</taxon>
        <taxon>Embryophyta</taxon>
        <taxon>Tracheophyta</taxon>
        <taxon>Spermatophyta</taxon>
        <taxon>Magnoliopsida</taxon>
        <taxon>eudicotyledons</taxon>
        <taxon>Gunneridae</taxon>
        <taxon>Pentapetalae</taxon>
        <taxon>asterids</taxon>
        <taxon>lamiids</taxon>
        <taxon>Lamiales</taxon>
        <taxon>Pedaliaceae</taxon>
        <taxon>Sesamum</taxon>
    </lineage>
</organism>
<evidence type="ECO:0000313" key="1">
    <source>
        <dbReference type="EMBL" id="KAL0283011.1"/>
    </source>
</evidence>
<reference evidence="1" key="2">
    <citation type="journal article" date="2024" name="Plant">
        <title>Genomic evolution and insights into agronomic trait innovations of Sesamum species.</title>
        <authorList>
            <person name="Miao H."/>
            <person name="Wang L."/>
            <person name="Qu L."/>
            <person name="Liu H."/>
            <person name="Sun Y."/>
            <person name="Le M."/>
            <person name="Wang Q."/>
            <person name="Wei S."/>
            <person name="Zheng Y."/>
            <person name="Lin W."/>
            <person name="Duan Y."/>
            <person name="Cao H."/>
            <person name="Xiong S."/>
            <person name="Wang X."/>
            <person name="Wei L."/>
            <person name="Li C."/>
            <person name="Ma Q."/>
            <person name="Ju M."/>
            <person name="Zhao R."/>
            <person name="Li G."/>
            <person name="Mu C."/>
            <person name="Tian Q."/>
            <person name="Mei H."/>
            <person name="Zhang T."/>
            <person name="Gao T."/>
            <person name="Zhang H."/>
        </authorList>
    </citation>
    <scope>NUCLEOTIDE SEQUENCE</scope>
    <source>
        <strain evidence="1">G01</strain>
    </source>
</reference>
<dbReference type="AlphaFoldDB" id="A0AAW2IM44"/>
<evidence type="ECO:0008006" key="2">
    <source>
        <dbReference type="Google" id="ProtNLM"/>
    </source>
</evidence>
<dbReference type="EMBL" id="JACGWK010001765">
    <property type="protein sequence ID" value="KAL0283011.1"/>
    <property type="molecule type" value="Genomic_DNA"/>
</dbReference>